<sequence length="170" mass="20156">MILSILYRIINQYNFFKELKICLHELSIVNDTLEVLGARNQYCRLHNWIIRIIIGSIVYILFDAANAIYSISISYKIDNYTVELVYKFVCICLITIYIVYIQISNVLICGIVLGYTCSRFHQVNDRLHVLYSDLIENNADYRYKNQNKSILVRERTIEVKNRKQSIWILM</sequence>
<feature type="transmembrane region" description="Helical" evidence="1">
    <location>
        <begin position="48"/>
        <end position="72"/>
    </location>
</feature>
<feature type="transmembrane region" description="Helical" evidence="1">
    <location>
        <begin position="84"/>
        <end position="117"/>
    </location>
</feature>
<keyword evidence="1" id="KW-0812">Transmembrane</keyword>
<evidence type="ECO:0000313" key="3">
    <source>
        <dbReference type="Proteomes" id="UP000078542"/>
    </source>
</evidence>
<keyword evidence="3" id="KW-1185">Reference proteome</keyword>
<dbReference type="Proteomes" id="UP000078542">
    <property type="component" value="Unassembled WGS sequence"/>
</dbReference>
<organism evidence="2 3">
    <name type="scientific">Cyphomyrmex costatus</name>
    <dbReference type="NCBI Taxonomy" id="456900"/>
    <lineage>
        <taxon>Eukaryota</taxon>
        <taxon>Metazoa</taxon>
        <taxon>Ecdysozoa</taxon>
        <taxon>Arthropoda</taxon>
        <taxon>Hexapoda</taxon>
        <taxon>Insecta</taxon>
        <taxon>Pterygota</taxon>
        <taxon>Neoptera</taxon>
        <taxon>Endopterygota</taxon>
        <taxon>Hymenoptera</taxon>
        <taxon>Apocrita</taxon>
        <taxon>Aculeata</taxon>
        <taxon>Formicoidea</taxon>
        <taxon>Formicidae</taxon>
        <taxon>Myrmicinae</taxon>
        <taxon>Cyphomyrmex</taxon>
    </lineage>
</organism>
<protein>
    <recommendedName>
        <fullName evidence="4">Gustatory receptor</fullName>
    </recommendedName>
</protein>
<dbReference type="EMBL" id="KQ978111">
    <property type="protein sequence ID" value="KYM96950.1"/>
    <property type="molecule type" value="Genomic_DNA"/>
</dbReference>
<evidence type="ECO:0008006" key="4">
    <source>
        <dbReference type="Google" id="ProtNLM"/>
    </source>
</evidence>
<proteinExistence type="predicted"/>
<keyword evidence="1" id="KW-0472">Membrane</keyword>
<keyword evidence="1" id="KW-1133">Transmembrane helix</keyword>
<name>A0A151IBA6_9HYME</name>
<dbReference type="AlphaFoldDB" id="A0A151IBA6"/>
<gene>
    <name evidence="2" type="ORF">ALC62_12385</name>
</gene>
<evidence type="ECO:0000313" key="2">
    <source>
        <dbReference type="EMBL" id="KYM96950.1"/>
    </source>
</evidence>
<accession>A0A151IBA6</accession>
<reference evidence="2 3" key="1">
    <citation type="submission" date="2016-03" db="EMBL/GenBank/DDBJ databases">
        <title>Cyphomyrmex costatus WGS genome.</title>
        <authorList>
            <person name="Nygaard S."/>
            <person name="Hu H."/>
            <person name="Boomsma J."/>
            <person name="Zhang G."/>
        </authorList>
    </citation>
    <scope>NUCLEOTIDE SEQUENCE [LARGE SCALE GENOMIC DNA]</scope>
    <source>
        <strain evidence="2">MS0001</strain>
        <tissue evidence="2">Whole body</tissue>
    </source>
</reference>
<evidence type="ECO:0000256" key="1">
    <source>
        <dbReference type="SAM" id="Phobius"/>
    </source>
</evidence>